<evidence type="ECO:0000256" key="1">
    <source>
        <dbReference type="ARBA" id="ARBA00006484"/>
    </source>
</evidence>
<dbReference type="RefSeq" id="WP_224864932.1">
    <property type="nucleotide sequence ID" value="NZ_JAYJJT010000015.1"/>
</dbReference>
<dbReference type="PANTHER" id="PTHR24322:SF736">
    <property type="entry name" value="RETINOL DEHYDROGENASE 10"/>
    <property type="match status" value="1"/>
</dbReference>
<dbReference type="CDD" id="cd05233">
    <property type="entry name" value="SDR_c"/>
    <property type="match status" value="1"/>
</dbReference>
<dbReference type="PANTHER" id="PTHR24322">
    <property type="entry name" value="PKSB"/>
    <property type="match status" value="1"/>
</dbReference>
<evidence type="ECO:0000313" key="7">
    <source>
        <dbReference type="Proteomes" id="UP001299046"/>
    </source>
</evidence>
<name>A0ABU5YLF1_9MYCO</name>
<dbReference type="InterPro" id="IPR002347">
    <property type="entry name" value="SDR_fam"/>
</dbReference>
<comment type="caution">
    <text evidence="6">The sequence shown here is derived from an EMBL/GenBank/DDBJ whole genome shotgun (WGS) entry which is preliminary data.</text>
</comment>
<dbReference type="Proteomes" id="UP001299046">
    <property type="component" value="Unassembled WGS sequence"/>
</dbReference>
<feature type="domain" description="Ketoreductase" evidence="5">
    <location>
        <begin position="8"/>
        <end position="189"/>
    </location>
</feature>
<dbReference type="Pfam" id="PF00106">
    <property type="entry name" value="adh_short"/>
    <property type="match status" value="1"/>
</dbReference>
<dbReference type="PRINTS" id="PR00080">
    <property type="entry name" value="SDRFAMILY"/>
</dbReference>
<dbReference type="EMBL" id="JAYJJT010000015">
    <property type="protein sequence ID" value="MEB3050887.1"/>
    <property type="molecule type" value="Genomic_DNA"/>
</dbReference>
<accession>A0ABU5YLF1</accession>
<dbReference type="InterPro" id="IPR036291">
    <property type="entry name" value="NAD(P)-bd_dom_sf"/>
</dbReference>
<dbReference type="Gene3D" id="3.40.50.720">
    <property type="entry name" value="NAD(P)-binding Rossmann-like Domain"/>
    <property type="match status" value="1"/>
</dbReference>
<gene>
    <name evidence="6" type="ORF">KV112_14260</name>
</gene>
<evidence type="ECO:0000256" key="2">
    <source>
        <dbReference type="ARBA" id="ARBA00023002"/>
    </source>
</evidence>
<dbReference type="InterPro" id="IPR020904">
    <property type="entry name" value="Sc_DH/Rdtase_CS"/>
</dbReference>
<dbReference type="PRINTS" id="PR00081">
    <property type="entry name" value="GDHRDH"/>
</dbReference>
<protein>
    <submittedName>
        <fullName evidence="6">SDR family oxidoreductase</fullName>
    </submittedName>
</protein>
<evidence type="ECO:0000256" key="3">
    <source>
        <dbReference type="RuleBase" id="RU000363"/>
    </source>
</evidence>
<dbReference type="SUPFAM" id="SSF51735">
    <property type="entry name" value="NAD(P)-binding Rossmann-fold domains"/>
    <property type="match status" value="1"/>
</dbReference>
<sequence length="284" mass="29595">MRAHVAGRVVAITGGARGIGREIARQLAAAGARVAIGDCDSDAVAATATELGPAVYGLPLDVTDTVSFRDFLAAIEAQCGPVDVLVNNAGVMWAGPFDTEPESATRRMLEVNLHGVIRGVQLAAPAMAARGHGHIVTIASAAARLSPPGESTYAATKYGVRGYLTGVREELRGSGVRLSMIMPAVVDTELAAGTATGAAKLLQPTDVASAALRVITRPRFEVTVPGYVGPLSRVVDVVPQRARDVVLRRLVPNQVAATQGSSARARYQSQLLTPTDTENTDDHD</sequence>
<organism evidence="6 7">
    <name type="scientific">[Mycobacterium] zoologicum</name>
    <dbReference type="NCBI Taxonomy" id="2872311"/>
    <lineage>
        <taxon>Bacteria</taxon>
        <taxon>Bacillati</taxon>
        <taxon>Actinomycetota</taxon>
        <taxon>Actinomycetes</taxon>
        <taxon>Mycobacteriales</taxon>
        <taxon>Mycobacteriaceae</taxon>
        <taxon>Mycolicibacter</taxon>
    </lineage>
</organism>
<evidence type="ECO:0000259" key="5">
    <source>
        <dbReference type="SMART" id="SM00822"/>
    </source>
</evidence>
<reference evidence="6 7" key="1">
    <citation type="submission" date="2023-12" db="EMBL/GenBank/DDBJ databases">
        <title>Description of new species of Mycobacterium terrae complex isolated from sewage at the Sao Paulo Zoological Park Foundation in Brazil.</title>
        <authorList>
            <person name="Romagnoli C.L."/>
            <person name="Conceicao E.C."/>
            <person name="Machado E."/>
            <person name="Barreto L.B.P.F."/>
            <person name="Sharma A."/>
            <person name="Silva N.M."/>
            <person name="Marques L.E."/>
            <person name="Juliana M.A."/>
            <person name="Lourenco M.C.S."/>
            <person name="Digiampietri L.A."/>
            <person name="Suffys P.N."/>
            <person name="Viana-Niero C."/>
        </authorList>
    </citation>
    <scope>NUCLEOTIDE SEQUENCE [LARGE SCALE GENOMIC DNA]</scope>
    <source>
        <strain evidence="6 7">MYC123</strain>
    </source>
</reference>
<evidence type="ECO:0000256" key="4">
    <source>
        <dbReference type="SAM" id="MobiDB-lite"/>
    </source>
</evidence>
<dbReference type="NCBIfam" id="NF005878">
    <property type="entry name" value="PRK07825.1"/>
    <property type="match status" value="1"/>
</dbReference>
<proteinExistence type="inferred from homology"/>
<dbReference type="PROSITE" id="PS00061">
    <property type="entry name" value="ADH_SHORT"/>
    <property type="match status" value="1"/>
</dbReference>
<comment type="similarity">
    <text evidence="1 3">Belongs to the short-chain dehydrogenases/reductases (SDR) family.</text>
</comment>
<dbReference type="InterPro" id="IPR057326">
    <property type="entry name" value="KR_dom"/>
</dbReference>
<keyword evidence="2" id="KW-0560">Oxidoreductase</keyword>
<keyword evidence="7" id="KW-1185">Reference proteome</keyword>
<evidence type="ECO:0000313" key="6">
    <source>
        <dbReference type="EMBL" id="MEB3050887.1"/>
    </source>
</evidence>
<feature type="region of interest" description="Disordered" evidence="4">
    <location>
        <begin position="258"/>
        <end position="284"/>
    </location>
</feature>
<feature type="compositionally biased region" description="Polar residues" evidence="4">
    <location>
        <begin position="258"/>
        <end position="277"/>
    </location>
</feature>
<dbReference type="SMART" id="SM00822">
    <property type="entry name" value="PKS_KR"/>
    <property type="match status" value="1"/>
</dbReference>